<sequence length="218" mass="24326">MTWYASEVFARCNDALLSAVRNDPLLAAHAYLIDAPVDYALHDEPGVFVPPEGGLLVIRPVCDPDTDCAEWHSSEVLSWHALAGQAHTPILAPESLGGHVDSDLRDELPPDDFFRYLKELSIAHKADLVYFYCYMWGGDTEIEYASFFGRREEVSFVVKSGVLSQVARNDPNNALRVVELDLLSDALSYLEAPLASPFCILHTRSFPWESFKLQVPAL</sequence>
<dbReference type="EMBL" id="VUYU01000005">
    <property type="protein sequence ID" value="NHZ33680.1"/>
    <property type="molecule type" value="Genomic_DNA"/>
</dbReference>
<dbReference type="RefSeq" id="WP_167223546.1">
    <property type="nucleotide sequence ID" value="NZ_VUYU01000005.1"/>
</dbReference>
<protein>
    <submittedName>
        <fullName evidence="1">Uncharacterized protein</fullName>
    </submittedName>
</protein>
<proteinExistence type="predicted"/>
<name>A0ABX0LHW3_9BURK</name>
<keyword evidence="2" id="KW-1185">Reference proteome</keyword>
<dbReference type="Proteomes" id="UP000785613">
    <property type="component" value="Unassembled WGS sequence"/>
</dbReference>
<accession>A0ABX0LHW3</accession>
<evidence type="ECO:0000313" key="2">
    <source>
        <dbReference type="Proteomes" id="UP000785613"/>
    </source>
</evidence>
<reference evidence="1 2" key="1">
    <citation type="submission" date="2019-09" db="EMBL/GenBank/DDBJ databases">
        <title>Taxonomy of Antarctic Massilia spp.: description of Massilia rubra sp. nov., Massilia aquatica sp. nov., Massilia mucilaginosa sp. nov., Massilia frigida sp. nov. isolated from streams, lakes and regoliths.</title>
        <authorList>
            <person name="Holochova P."/>
            <person name="Sedlacek I."/>
            <person name="Kralova S."/>
            <person name="Maslanova I."/>
            <person name="Busse H.-J."/>
            <person name="Stankova E."/>
            <person name="Vrbovska V."/>
            <person name="Kovarovic V."/>
            <person name="Bartak M."/>
            <person name="Svec P."/>
            <person name="Pantucek R."/>
        </authorList>
    </citation>
    <scope>NUCLEOTIDE SEQUENCE [LARGE SCALE GENOMIC DNA]</scope>
    <source>
        <strain evidence="1 2">CCM 8692</strain>
    </source>
</reference>
<organism evidence="1 2">
    <name type="scientific">Massilia rubra</name>
    <dbReference type="NCBI Taxonomy" id="2607910"/>
    <lineage>
        <taxon>Bacteria</taxon>
        <taxon>Pseudomonadati</taxon>
        <taxon>Pseudomonadota</taxon>
        <taxon>Betaproteobacteria</taxon>
        <taxon>Burkholderiales</taxon>
        <taxon>Oxalobacteraceae</taxon>
        <taxon>Telluria group</taxon>
        <taxon>Massilia</taxon>
    </lineage>
</organism>
<gene>
    <name evidence="1" type="ORF">F0185_08770</name>
</gene>
<evidence type="ECO:0000313" key="1">
    <source>
        <dbReference type="EMBL" id="NHZ33680.1"/>
    </source>
</evidence>
<comment type="caution">
    <text evidence="1">The sequence shown here is derived from an EMBL/GenBank/DDBJ whole genome shotgun (WGS) entry which is preliminary data.</text>
</comment>